<keyword evidence="4 6" id="KW-1133">Transmembrane helix</keyword>
<feature type="transmembrane region" description="Helical" evidence="6">
    <location>
        <begin position="123"/>
        <end position="143"/>
    </location>
</feature>
<evidence type="ECO:0000313" key="9">
    <source>
        <dbReference type="Proteomes" id="UP000597762"/>
    </source>
</evidence>
<evidence type="ECO:0000256" key="4">
    <source>
        <dbReference type="ARBA" id="ARBA00022989"/>
    </source>
</evidence>
<dbReference type="GO" id="GO:0012505">
    <property type="term" value="C:endomembrane system"/>
    <property type="evidence" value="ECO:0007669"/>
    <property type="project" value="UniProtKB-SubCell"/>
</dbReference>
<name>A0A812E552_ACAPH</name>
<dbReference type="OrthoDB" id="191706at2759"/>
<feature type="transmembrane region" description="Helical" evidence="6">
    <location>
        <begin position="203"/>
        <end position="224"/>
    </location>
</feature>
<evidence type="ECO:0000256" key="2">
    <source>
        <dbReference type="ARBA" id="ARBA00006565"/>
    </source>
</evidence>
<keyword evidence="5 6" id="KW-0472">Membrane</keyword>
<comment type="subcellular location">
    <subcellularLocation>
        <location evidence="1">Endomembrane system</location>
        <topology evidence="1">Multi-pass membrane protein</topology>
    </subcellularLocation>
</comment>
<proteinExistence type="inferred from homology"/>
<comment type="similarity">
    <text evidence="2">Belongs to the DRAM/TMEM150 family.</text>
</comment>
<comment type="caution">
    <text evidence="8">The sequence shown here is derived from an EMBL/GenBank/DDBJ whole genome shotgun (WGS) entry which is preliminary data.</text>
</comment>
<reference evidence="8" key="1">
    <citation type="submission" date="2021-01" db="EMBL/GenBank/DDBJ databases">
        <authorList>
            <person name="Li R."/>
            <person name="Bekaert M."/>
        </authorList>
    </citation>
    <scope>NUCLEOTIDE SEQUENCE</scope>
    <source>
        <strain evidence="8">Farmed</strain>
    </source>
</reference>
<dbReference type="Pfam" id="PF10277">
    <property type="entry name" value="Frag1"/>
    <property type="match status" value="1"/>
</dbReference>
<keyword evidence="9" id="KW-1185">Reference proteome</keyword>
<dbReference type="Proteomes" id="UP000597762">
    <property type="component" value="Unassembled WGS sequence"/>
</dbReference>
<sequence length="263" mass="29132">MLLVTKMLLMGLEIFPLSLVVLSLLTFITTYIIAVSQKHVTPYLPYISDTGSKSPESCIFGQLLNISTMLAFATMYVRYKLVASMVNIDSTRLHLLNKISLGFGIIAAFGMSVVGNFQESNVLIVHLIGALMVFGVGALYAILQSIISYKMYPEYNGLSICRIRAAISCFSSICFITTFAAAAAAGKNYKNDPLHWQPEMKGFAAHIVSTASEWLLAISFLSFFMTYIKDFRKVEIDIAGRVSVSHLDDCTSDYLNERSPLLR</sequence>
<evidence type="ECO:0000259" key="7">
    <source>
        <dbReference type="Pfam" id="PF10277"/>
    </source>
</evidence>
<dbReference type="InterPro" id="IPR019402">
    <property type="entry name" value="CWH43_N"/>
</dbReference>
<dbReference type="PANTHER" id="PTHR21324:SF2">
    <property type="entry name" value="EG:22E5.9 PROTEIN"/>
    <property type="match status" value="1"/>
</dbReference>
<dbReference type="EMBL" id="CAHIKZ030004644">
    <property type="protein sequence ID" value="CAE1313451.1"/>
    <property type="molecule type" value="Genomic_DNA"/>
</dbReference>
<feature type="transmembrane region" description="Helical" evidence="6">
    <location>
        <begin position="99"/>
        <end position="117"/>
    </location>
</feature>
<evidence type="ECO:0000313" key="8">
    <source>
        <dbReference type="EMBL" id="CAE1313451.1"/>
    </source>
</evidence>
<keyword evidence="3 6" id="KW-0812">Transmembrane</keyword>
<accession>A0A812E552</accession>
<feature type="transmembrane region" description="Helical" evidence="6">
    <location>
        <begin position="59"/>
        <end position="79"/>
    </location>
</feature>
<protein>
    <submittedName>
        <fullName evidence="8">DRAM2</fullName>
    </submittedName>
</protein>
<evidence type="ECO:0000256" key="1">
    <source>
        <dbReference type="ARBA" id="ARBA00004127"/>
    </source>
</evidence>
<feature type="transmembrane region" description="Helical" evidence="6">
    <location>
        <begin position="163"/>
        <end position="183"/>
    </location>
</feature>
<feature type="domain" description="CWH43-like N-terminal" evidence="7">
    <location>
        <begin position="13"/>
        <end position="233"/>
    </location>
</feature>
<dbReference type="PANTHER" id="PTHR21324">
    <property type="entry name" value="FASTING-INDUCIBLE INTEGRAL MEMBRANE PROTEIN TM6P1-RELATED"/>
    <property type="match status" value="1"/>
</dbReference>
<evidence type="ECO:0000256" key="6">
    <source>
        <dbReference type="SAM" id="Phobius"/>
    </source>
</evidence>
<evidence type="ECO:0000256" key="5">
    <source>
        <dbReference type="ARBA" id="ARBA00023136"/>
    </source>
</evidence>
<organism evidence="8 9">
    <name type="scientific">Acanthosepion pharaonis</name>
    <name type="common">Pharaoh cuttlefish</name>
    <name type="synonym">Sepia pharaonis</name>
    <dbReference type="NCBI Taxonomy" id="158019"/>
    <lineage>
        <taxon>Eukaryota</taxon>
        <taxon>Metazoa</taxon>
        <taxon>Spiralia</taxon>
        <taxon>Lophotrochozoa</taxon>
        <taxon>Mollusca</taxon>
        <taxon>Cephalopoda</taxon>
        <taxon>Coleoidea</taxon>
        <taxon>Decapodiformes</taxon>
        <taxon>Sepiida</taxon>
        <taxon>Sepiina</taxon>
        <taxon>Sepiidae</taxon>
        <taxon>Acanthosepion</taxon>
    </lineage>
</organism>
<dbReference type="InterPro" id="IPR050911">
    <property type="entry name" value="DRAM/TMEM150_Autophagy_Mod"/>
</dbReference>
<dbReference type="AlphaFoldDB" id="A0A812E552"/>
<feature type="transmembrane region" description="Helical" evidence="6">
    <location>
        <begin position="12"/>
        <end position="34"/>
    </location>
</feature>
<evidence type="ECO:0000256" key="3">
    <source>
        <dbReference type="ARBA" id="ARBA00022692"/>
    </source>
</evidence>
<gene>
    <name evidence="8" type="ORF">SPHA_64593</name>
</gene>